<dbReference type="GO" id="GO:0070987">
    <property type="term" value="P:error-free translesion synthesis"/>
    <property type="evidence" value="ECO:0007669"/>
    <property type="project" value="UniProtKB-ARBA"/>
</dbReference>
<dbReference type="PANTHER" id="PTHR46404:SF1">
    <property type="entry name" value="DNA POLYMERASE IOTA"/>
    <property type="match status" value="1"/>
</dbReference>
<dbReference type="GO" id="GO:0003684">
    <property type="term" value="F:damaged DNA binding"/>
    <property type="evidence" value="ECO:0007669"/>
    <property type="project" value="InterPro"/>
</dbReference>
<dbReference type="Gene3D" id="3.30.1490.100">
    <property type="entry name" value="DNA polymerase, Y-family, little finger domain"/>
    <property type="match status" value="1"/>
</dbReference>
<dbReference type="InterPro" id="IPR017961">
    <property type="entry name" value="DNA_pol_Y-fam_little_finger"/>
</dbReference>
<evidence type="ECO:0000256" key="1">
    <source>
        <dbReference type="ARBA" id="ARBA00004173"/>
    </source>
</evidence>
<dbReference type="FunFam" id="3.40.1170.60:FF:000006">
    <property type="entry name" value="DNA polymerase iota"/>
    <property type="match status" value="1"/>
</dbReference>
<dbReference type="OrthoDB" id="447129at2759"/>
<name>A0A8E5HYJ3_USTVR</name>
<dbReference type="InterPro" id="IPR043502">
    <property type="entry name" value="DNA/RNA_pol_sf"/>
</dbReference>
<evidence type="ECO:0000256" key="2">
    <source>
        <dbReference type="ARBA" id="ARBA00023128"/>
    </source>
</evidence>
<dbReference type="GO" id="GO:0006281">
    <property type="term" value="P:DNA repair"/>
    <property type="evidence" value="ECO:0007669"/>
    <property type="project" value="InterPro"/>
</dbReference>
<dbReference type="Gene3D" id="3.30.70.270">
    <property type="match status" value="1"/>
</dbReference>
<dbReference type="GO" id="GO:0005739">
    <property type="term" value="C:mitochondrion"/>
    <property type="evidence" value="ECO:0007669"/>
    <property type="project" value="UniProtKB-SubCell"/>
</dbReference>
<dbReference type="KEGG" id="uvi:66068865"/>
<dbReference type="Gene3D" id="3.40.1170.60">
    <property type="match status" value="1"/>
</dbReference>
<dbReference type="InterPro" id="IPR001126">
    <property type="entry name" value="UmuC"/>
</dbReference>
<proteinExistence type="predicted"/>
<dbReference type="SUPFAM" id="SSF56672">
    <property type="entry name" value="DNA/RNA polymerases"/>
    <property type="match status" value="1"/>
</dbReference>
<evidence type="ECO:0000313" key="5">
    <source>
        <dbReference type="Proteomes" id="UP000027002"/>
    </source>
</evidence>
<evidence type="ECO:0000259" key="3">
    <source>
        <dbReference type="PROSITE" id="PS50173"/>
    </source>
</evidence>
<dbReference type="GO" id="GO:0003887">
    <property type="term" value="F:DNA-directed DNA polymerase activity"/>
    <property type="evidence" value="ECO:0007669"/>
    <property type="project" value="TreeGrafter"/>
</dbReference>
<dbReference type="PROSITE" id="PS50173">
    <property type="entry name" value="UMUC"/>
    <property type="match status" value="1"/>
</dbReference>
<dbReference type="EMBL" id="CP072759">
    <property type="protein sequence ID" value="QUC23847.1"/>
    <property type="molecule type" value="Genomic_DNA"/>
</dbReference>
<dbReference type="AlphaFoldDB" id="A0A8E5HYJ3"/>
<dbReference type="RefSeq" id="XP_043001520.1">
    <property type="nucleotide sequence ID" value="XM_043145585.1"/>
</dbReference>
<keyword evidence="5" id="KW-1185">Reference proteome</keyword>
<dbReference type="Proteomes" id="UP000027002">
    <property type="component" value="Chromosome 7"/>
</dbReference>
<feature type="domain" description="UmuC" evidence="3">
    <location>
        <begin position="17"/>
        <end position="254"/>
    </location>
</feature>
<protein>
    <recommendedName>
        <fullName evidence="3">UmuC domain-containing protein</fullName>
    </recommendedName>
</protein>
<reference evidence="4" key="1">
    <citation type="submission" date="2020-03" db="EMBL/GenBank/DDBJ databases">
        <title>A mixture of massive structural variations and highly conserved coding sequences in Ustilaginoidea virens genome.</title>
        <authorList>
            <person name="Zhang K."/>
            <person name="Zhao Z."/>
            <person name="Zhang Z."/>
            <person name="Li Y."/>
            <person name="Hsiang T."/>
            <person name="Sun W."/>
        </authorList>
    </citation>
    <scope>NUCLEOTIDE SEQUENCE</scope>
    <source>
        <strain evidence="4">UV-8b</strain>
    </source>
</reference>
<organism evidence="4 5">
    <name type="scientific">Ustilaginoidea virens</name>
    <name type="common">Rice false smut fungus</name>
    <name type="synonym">Villosiclava virens</name>
    <dbReference type="NCBI Taxonomy" id="1159556"/>
    <lineage>
        <taxon>Eukaryota</taxon>
        <taxon>Fungi</taxon>
        <taxon>Dikarya</taxon>
        <taxon>Ascomycota</taxon>
        <taxon>Pezizomycotina</taxon>
        <taxon>Sordariomycetes</taxon>
        <taxon>Hypocreomycetidae</taxon>
        <taxon>Hypocreales</taxon>
        <taxon>Clavicipitaceae</taxon>
        <taxon>Ustilaginoidea</taxon>
    </lineage>
</organism>
<gene>
    <name evidence="4" type="ORF">UV8b_08088</name>
</gene>
<comment type="subcellular location">
    <subcellularLocation>
        <location evidence="1">Mitochondrion</location>
    </subcellularLocation>
</comment>
<sequence length="557" mass="62124">MDQQSRLVPRQKRESVILQFDYDCFYAQVLENKNPSLKSKPLGVKQKNILATCNYNARRLGAKKLMLVSEALKTCPGLVLVDGEDLTPFRDVSKALFNFLRSHSWNGRAEKLGFDEVFMDVTDVVDYNIECLNTNCLRQSFFHLSKKDPEAGFSCDLTSVAGCVEGKIPDPAPLCNKTYLRLLLGSHLAKFLRSELETKFGYTSTCGISTNKLLSKLAGARNKPRNQTTLLALSDDDAVAFVDGHKTRQIPGIGSRTAMLLESHVLGEKVELESQFSSALFVREVRQHPSLSPSFLETLLVGPGAERGVGARVWGLLHGVDPTEVKMSSNIPSQISIEDTFKGLETLSQITEELHKLSCSLIRRMRVDLLALDHHADVPGTQRWIARPKTLRLSVRSWPARQQNHSQAQDFNRVSRSGPLPGFVFDVEGAIDALAEQLVAEALLPLLRRLPGEKGQKWNLQLINVCVANMVATAADDKQGVGRDISAMFKKQDEVLRPYKLEPVSDHDDEPLDSDANDEFLSNMEWEHMDRSVCTTCGYCLPLFAMPAHTRYHEMGG</sequence>
<dbReference type="InterPro" id="IPR036775">
    <property type="entry name" value="DNA_pol_Y-fam_lit_finger_sf"/>
</dbReference>
<dbReference type="PANTHER" id="PTHR46404">
    <property type="entry name" value="DNA POLYMERASE IOTA"/>
    <property type="match status" value="1"/>
</dbReference>
<evidence type="ECO:0000313" key="4">
    <source>
        <dbReference type="EMBL" id="QUC23847.1"/>
    </source>
</evidence>
<dbReference type="InterPro" id="IPR043128">
    <property type="entry name" value="Rev_trsase/Diguanyl_cyclase"/>
</dbReference>
<dbReference type="Pfam" id="PF00817">
    <property type="entry name" value="IMS"/>
    <property type="match status" value="1"/>
</dbReference>
<dbReference type="Pfam" id="PF11799">
    <property type="entry name" value="IMS_C"/>
    <property type="match status" value="1"/>
</dbReference>
<keyword evidence="2" id="KW-0496">Mitochondrion</keyword>
<dbReference type="GeneID" id="66068865"/>
<accession>A0A8E5HYJ3</accession>